<dbReference type="EMBL" id="MHPP01000017">
    <property type="protein sequence ID" value="OGZ84413.1"/>
    <property type="molecule type" value="Genomic_DNA"/>
</dbReference>
<dbReference type="Proteomes" id="UP000177751">
    <property type="component" value="Unassembled WGS sequence"/>
</dbReference>
<comment type="caution">
    <text evidence="4">The sequence shown here is derived from an EMBL/GenBank/DDBJ whole genome shotgun (WGS) entry which is preliminary data.</text>
</comment>
<dbReference type="PANTHER" id="PTHR43046">
    <property type="entry name" value="GDP-MANNOSE MANNOSYL HYDROLASE"/>
    <property type="match status" value="1"/>
</dbReference>
<dbReference type="GO" id="GO:0016787">
    <property type="term" value="F:hydrolase activity"/>
    <property type="evidence" value="ECO:0007669"/>
    <property type="project" value="UniProtKB-KW"/>
</dbReference>
<dbReference type="InterPro" id="IPR000086">
    <property type="entry name" value="NUDIX_hydrolase_dom"/>
</dbReference>
<evidence type="ECO:0000256" key="1">
    <source>
        <dbReference type="ARBA" id="ARBA00001946"/>
    </source>
</evidence>
<feature type="domain" description="Nudix hydrolase" evidence="3">
    <location>
        <begin position="6"/>
        <end position="141"/>
    </location>
</feature>
<dbReference type="PROSITE" id="PS00893">
    <property type="entry name" value="NUDIX_BOX"/>
    <property type="match status" value="1"/>
</dbReference>
<dbReference type="CDD" id="cd04683">
    <property type="entry name" value="NUDIX_Hydrolase"/>
    <property type="match status" value="1"/>
</dbReference>
<evidence type="ECO:0000259" key="3">
    <source>
        <dbReference type="PROSITE" id="PS51462"/>
    </source>
</evidence>
<evidence type="ECO:0000313" key="4">
    <source>
        <dbReference type="EMBL" id="OGZ84413.1"/>
    </source>
</evidence>
<reference evidence="4 5" key="1">
    <citation type="journal article" date="2016" name="Nat. Commun.">
        <title>Thousands of microbial genomes shed light on interconnected biogeochemical processes in an aquifer system.</title>
        <authorList>
            <person name="Anantharaman K."/>
            <person name="Brown C.T."/>
            <person name="Hug L.A."/>
            <person name="Sharon I."/>
            <person name="Castelle C.J."/>
            <person name="Probst A.J."/>
            <person name="Thomas B.C."/>
            <person name="Singh A."/>
            <person name="Wilkins M.J."/>
            <person name="Karaoz U."/>
            <person name="Brodie E.L."/>
            <person name="Williams K.H."/>
            <person name="Hubbard S.S."/>
            <person name="Banfield J.F."/>
        </authorList>
    </citation>
    <scope>NUCLEOTIDE SEQUENCE [LARGE SCALE GENOMIC DNA]</scope>
</reference>
<dbReference type="InterPro" id="IPR020084">
    <property type="entry name" value="NUDIX_hydrolase_CS"/>
</dbReference>
<dbReference type="AlphaFoldDB" id="A0A1G2JBU1"/>
<evidence type="ECO:0000256" key="2">
    <source>
        <dbReference type="ARBA" id="ARBA00022801"/>
    </source>
</evidence>
<accession>A0A1G2JBU1</accession>
<dbReference type="Pfam" id="PF00293">
    <property type="entry name" value="NUDIX"/>
    <property type="match status" value="1"/>
</dbReference>
<proteinExistence type="predicted"/>
<organism evidence="4 5">
    <name type="scientific">Candidatus Staskawiczbacteria bacterium RIFOXYC1_FULL_38_18</name>
    <dbReference type="NCBI Taxonomy" id="1802229"/>
    <lineage>
        <taxon>Bacteria</taxon>
        <taxon>Candidatus Staskawicziibacteriota</taxon>
    </lineage>
</organism>
<keyword evidence="2" id="KW-0378">Hydrolase</keyword>
<name>A0A1G2JBU1_9BACT</name>
<dbReference type="InterPro" id="IPR015797">
    <property type="entry name" value="NUDIX_hydrolase-like_dom_sf"/>
</dbReference>
<dbReference type="Gene3D" id="3.90.79.10">
    <property type="entry name" value="Nucleoside Triphosphate Pyrophosphohydrolase"/>
    <property type="match status" value="1"/>
</dbReference>
<gene>
    <name evidence="4" type="ORF">A2401_00485</name>
</gene>
<dbReference type="SUPFAM" id="SSF55811">
    <property type="entry name" value="Nudix"/>
    <property type="match status" value="1"/>
</dbReference>
<protein>
    <recommendedName>
        <fullName evidence="3">Nudix hydrolase domain-containing protein</fullName>
    </recommendedName>
</protein>
<dbReference type="PANTHER" id="PTHR43046:SF16">
    <property type="entry name" value="ADP-RIBOSE PYROPHOSPHATASE YJHB-RELATED"/>
    <property type="match status" value="1"/>
</dbReference>
<dbReference type="PROSITE" id="PS51462">
    <property type="entry name" value="NUDIX"/>
    <property type="match status" value="1"/>
</dbReference>
<dbReference type="STRING" id="1802229.A2401_00485"/>
<comment type="cofactor">
    <cofactor evidence="1">
        <name>Mg(2+)</name>
        <dbReference type="ChEBI" id="CHEBI:18420"/>
    </cofactor>
</comment>
<evidence type="ECO:0000313" key="5">
    <source>
        <dbReference type="Proteomes" id="UP000177751"/>
    </source>
</evidence>
<sequence>MAKERHKEVPAGYVLLIKDGKVLLQRRCNTGYMDGKYSLPAGHVDEGENYSQCAIREAKEEIGVDLKPEDLKFAHLMHRLSDPEWKDLKYRIDVFFITEKWEGVPRIMEPDKADDLSWFDLNNLPENIIPYVRLAVDSIRNKTFYSEHGW</sequence>